<feature type="transmembrane region" description="Helical" evidence="1">
    <location>
        <begin position="196"/>
        <end position="214"/>
    </location>
</feature>
<feature type="transmembrane region" description="Helical" evidence="1">
    <location>
        <begin position="464"/>
        <end position="484"/>
    </location>
</feature>
<protein>
    <submittedName>
        <fullName evidence="2">ABC transporter permease</fullName>
    </submittedName>
</protein>
<feature type="transmembrane region" description="Helical" evidence="1">
    <location>
        <begin position="432"/>
        <end position="457"/>
    </location>
</feature>
<dbReference type="Proteomes" id="UP000243524">
    <property type="component" value="Unassembled WGS sequence"/>
</dbReference>
<feature type="transmembrane region" description="Helical" evidence="1">
    <location>
        <begin position="127"/>
        <end position="154"/>
    </location>
</feature>
<dbReference type="RefSeq" id="WP_101331249.1">
    <property type="nucleotide sequence ID" value="NZ_PJNH01000002.1"/>
</dbReference>
<feature type="transmembrane region" description="Helical" evidence="1">
    <location>
        <begin position="504"/>
        <end position="527"/>
    </location>
</feature>
<accession>A0A2I0QTH7</accession>
<keyword evidence="3" id="KW-1185">Reference proteome</keyword>
<keyword evidence="1" id="KW-1133">Transmembrane helix</keyword>
<organism evidence="2 3">
    <name type="scientific">Halalkalibacillus sediminis</name>
    <dbReference type="NCBI Taxonomy" id="2018042"/>
    <lineage>
        <taxon>Bacteria</taxon>
        <taxon>Bacillati</taxon>
        <taxon>Bacillota</taxon>
        <taxon>Bacilli</taxon>
        <taxon>Bacillales</taxon>
        <taxon>Bacillaceae</taxon>
        <taxon>Halalkalibacillus</taxon>
    </lineage>
</organism>
<feature type="transmembrane region" description="Helical" evidence="1">
    <location>
        <begin position="347"/>
        <end position="368"/>
    </location>
</feature>
<dbReference type="OrthoDB" id="2014935at2"/>
<comment type="caution">
    <text evidence="2">The sequence shown here is derived from an EMBL/GenBank/DDBJ whole genome shotgun (WGS) entry which is preliminary data.</text>
</comment>
<dbReference type="AlphaFoldDB" id="A0A2I0QTH7"/>
<proteinExistence type="predicted"/>
<keyword evidence="1" id="KW-0812">Transmembrane</keyword>
<evidence type="ECO:0000313" key="2">
    <source>
        <dbReference type="EMBL" id="PKR77641.1"/>
    </source>
</evidence>
<feature type="transmembrane region" description="Helical" evidence="1">
    <location>
        <begin position="285"/>
        <end position="310"/>
    </location>
</feature>
<feature type="transmembrane region" description="Helical" evidence="1">
    <location>
        <begin position="241"/>
        <end position="264"/>
    </location>
</feature>
<feature type="transmembrane region" description="Helical" evidence="1">
    <location>
        <begin position="166"/>
        <end position="189"/>
    </location>
</feature>
<feature type="transmembrane region" description="Helical" evidence="1">
    <location>
        <begin position="87"/>
        <end position="106"/>
    </location>
</feature>
<gene>
    <name evidence="2" type="ORF">CEY16_06815</name>
</gene>
<feature type="transmembrane region" description="Helical" evidence="1">
    <location>
        <begin position="392"/>
        <end position="420"/>
    </location>
</feature>
<dbReference type="EMBL" id="PJNH01000002">
    <property type="protein sequence ID" value="PKR77641.1"/>
    <property type="molecule type" value="Genomic_DNA"/>
</dbReference>
<keyword evidence="1" id="KW-0472">Membrane</keyword>
<name>A0A2I0QTH7_9BACI</name>
<reference evidence="2 3" key="1">
    <citation type="submission" date="2017-06" db="EMBL/GenBank/DDBJ databases">
        <title>the draft geome sequence of Illustriluteabacillus marina B3227.</title>
        <authorList>
            <person name="He R.-H."/>
            <person name="Du Z.-J."/>
        </authorList>
    </citation>
    <scope>NUCLEOTIDE SEQUENCE [LARGE SCALE GENOMIC DNA]</scope>
    <source>
        <strain evidence="2 3">B3227</strain>
    </source>
</reference>
<evidence type="ECO:0000256" key="1">
    <source>
        <dbReference type="SAM" id="Phobius"/>
    </source>
</evidence>
<sequence>MNQQLFLNTFKLSKLIIRRDRVRLAVWILAISLASIGTASAFDGIYSSQEERQQVAATMDNPAVTALVGKGYGLDNYTTAVMFSHEMLMMTALIIGVMAILLVARYTRGDEEEGRTEMVRALPTGRLAGLTSVVLVMVGVYILLAVITGVGLSVLPVESFTTSGSFTYGAALGASGLIFSSIALLFAQLSSTARGTIGLSFIVLGASYFIRAIGDVSHEPLSWLSPFGWVQEARIFVDNNWWVLGMTFAIAVILSLLAFYLHVIRDVGAGFLPDRPGKIHAKKRILNTFGFGLHMQRVGLIAWGIGLFIYGATYGSVFGEIETYVEQIEVMEQFLQPTDGTALSAQFLGMLMVIVSIFCTVPVLMAMFKLKGEEKKNRLESMLSTKLSRQKLFISYAGIAWLVSIIMMTLAAVGMGAAGVQTSNGELPFSDFLIAGLNHLPAMWVVLGLGILLYGLLPGGTTIAWAYLGYSFFVVYLGGMMNFPDWVEKGSVFSYISNYPLEEIDWLALVVLTVIALILTIIGSISFRKRDLQG</sequence>
<evidence type="ECO:0000313" key="3">
    <source>
        <dbReference type="Proteomes" id="UP000243524"/>
    </source>
</evidence>